<feature type="region of interest" description="Disordered" evidence="1">
    <location>
        <begin position="472"/>
        <end position="491"/>
    </location>
</feature>
<evidence type="ECO:0000313" key="5">
    <source>
        <dbReference type="Proteomes" id="UP000696573"/>
    </source>
</evidence>
<dbReference type="PANTHER" id="PTHR15496:SF2">
    <property type="entry name" value="GENERAL TRANSCRIPTION FACTOR 3C POLYPEPTIDE 4"/>
    <property type="match status" value="1"/>
</dbReference>
<dbReference type="GO" id="GO:0000127">
    <property type="term" value="C:transcription factor TFIIIC complex"/>
    <property type="evidence" value="ECO:0007669"/>
    <property type="project" value="InterPro"/>
</dbReference>
<organism evidence="4 5">
    <name type="scientific">Clonostachys rhizophaga</name>
    <dbReference type="NCBI Taxonomy" id="160324"/>
    <lineage>
        <taxon>Eukaryota</taxon>
        <taxon>Fungi</taxon>
        <taxon>Dikarya</taxon>
        <taxon>Ascomycota</taxon>
        <taxon>Pezizomycotina</taxon>
        <taxon>Sordariomycetes</taxon>
        <taxon>Hypocreomycetidae</taxon>
        <taxon>Hypocreales</taxon>
        <taxon>Bionectriaceae</taxon>
        <taxon>Clonostachys</taxon>
    </lineage>
</organism>
<gene>
    <name evidence="4" type="ORF">CRHIZ90672A_00001466</name>
</gene>
<accession>A0A9N9YA49</accession>
<dbReference type="InterPro" id="IPR044230">
    <property type="entry name" value="GTF3C4"/>
</dbReference>
<dbReference type="Pfam" id="PF12657">
    <property type="entry name" value="TFIIIC_delta"/>
    <property type="match status" value="1"/>
</dbReference>
<evidence type="ECO:0000313" key="4">
    <source>
        <dbReference type="EMBL" id="CAH0015619.1"/>
    </source>
</evidence>
<feature type="region of interest" description="Disordered" evidence="1">
    <location>
        <begin position="553"/>
        <end position="572"/>
    </location>
</feature>
<dbReference type="GO" id="GO:0004402">
    <property type="term" value="F:histone acetyltransferase activity"/>
    <property type="evidence" value="ECO:0007669"/>
    <property type="project" value="InterPro"/>
</dbReference>
<dbReference type="GO" id="GO:0006384">
    <property type="term" value="P:transcription initiation at RNA polymerase III promoter"/>
    <property type="evidence" value="ECO:0007669"/>
    <property type="project" value="InterPro"/>
</dbReference>
<dbReference type="PANTHER" id="PTHR15496">
    <property type="entry name" value="GENERAL TRANSCRIPTION FACTOR 3C POLYPEPTIDE 4 FAMILY"/>
    <property type="match status" value="1"/>
</dbReference>
<dbReference type="EMBL" id="CABFNQ020000444">
    <property type="protein sequence ID" value="CAH0015619.1"/>
    <property type="molecule type" value="Genomic_DNA"/>
</dbReference>
<dbReference type="InterPro" id="IPR024764">
    <property type="entry name" value="TFIIIC_Znf"/>
</dbReference>
<sequence>MDQSQIRPLKTLNLKSRPLTNRALAWSCDGELAVATDEIIYIFLPEYPRAAKDGEPAAEQADVPQHQFSIALQAAGNFRPDAPVNNRLCSLHGIRLPPPEEADRELSVSHIPGREVTGSGASVNQVVRVEWSPNGLGSNLRPVLTALMTSGHVFTIGEEIDAGAAAGSGRGSRNTKLFKILWGLGAELPLPAEDQEGSYRTMDERITSFSWAKEISQGRALLAYTTDEDDVVIMSVQRINSGERSFSSSGTQPVWQIREEARFDSHGPHQPVDLMDPDYVPHGTAFSLNWSPWIEEGESQVSTLSYISHNYVGFRRVTVNRSWAPGANPEVKVEESDTASLCVFLSTDAFVEWESKPIIKSGRKVARGVVCTPFEVKPFQVNLDSSPSPPVKLHPTAECGTTYPQSSISNPISDLILHPTDACNPSPVPFYTLVRSSATSFNQDWYQTNVPDSLGQLPPWVERITKQTTRLIPREAAPETLLDDSDEDEDDNVDDLYEDFESKPDLHPYRYRFWGLVSSPGDGSTAALVSQYSNYYPHRRGFCKLLFRSKSPRKPEEQAEEQAEEETPQGELTTEGKLWEWMYGGGAQVPGVTTSTSVDPSLYRASPQDSFFRDLRENQACVFCDSRLQIDGAEARCSNNHTFATCTSSGLAIMAPGVSRVCAVCQRRCLRHSELTKLAMEHLEQDPISVPPSDDLCGACGGKFVS</sequence>
<dbReference type="Proteomes" id="UP000696573">
    <property type="component" value="Unassembled WGS sequence"/>
</dbReference>
<evidence type="ECO:0000256" key="1">
    <source>
        <dbReference type="SAM" id="MobiDB-lite"/>
    </source>
</evidence>
<keyword evidence="5" id="KW-1185">Reference proteome</keyword>
<feature type="compositionally biased region" description="Acidic residues" evidence="1">
    <location>
        <begin position="481"/>
        <end position="491"/>
    </location>
</feature>
<dbReference type="InterPro" id="IPR024761">
    <property type="entry name" value="TFIIIC_delta_N"/>
</dbReference>
<evidence type="ECO:0008006" key="6">
    <source>
        <dbReference type="Google" id="ProtNLM"/>
    </source>
</evidence>
<evidence type="ECO:0000259" key="2">
    <source>
        <dbReference type="Pfam" id="PF12657"/>
    </source>
</evidence>
<name>A0A9N9YA49_9HYPO</name>
<proteinExistence type="predicted"/>
<dbReference type="OrthoDB" id="192611at2759"/>
<feature type="domain" description="Transcription factor IIIC putative zinc-finger" evidence="3">
    <location>
        <begin position="618"/>
        <end position="704"/>
    </location>
</feature>
<dbReference type="AlphaFoldDB" id="A0A9N9YA49"/>
<feature type="compositionally biased region" description="Acidic residues" evidence="1">
    <location>
        <begin position="558"/>
        <end position="568"/>
    </location>
</feature>
<dbReference type="Pfam" id="PF12660">
    <property type="entry name" value="zf-TFIIIC"/>
    <property type="match status" value="1"/>
</dbReference>
<evidence type="ECO:0000259" key="3">
    <source>
        <dbReference type="Pfam" id="PF12660"/>
    </source>
</evidence>
<reference evidence="4" key="1">
    <citation type="submission" date="2021-10" db="EMBL/GenBank/DDBJ databases">
        <authorList>
            <person name="Piombo E."/>
        </authorList>
    </citation>
    <scope>NUCLEOTIDE SEQUENCE</scope>
</reference>
<feature type="domain" description="Transcription factor IIIC 90kDa subunit N-terminal" evidence="2">
    <location>
        <begin position="26"/>
        <end position="533"/>
    </location>
</feature>
<comment type="caution">
    <text evidence="4">The sequence shown here is derived from an EMBL/GenBank/DDBJ whole genome shotgun (WGS) entry which is preliminary data.</text>
</comment>
<protein>
    <recommendedName>
        <fullName evidence="6">Transcription factor IIIC 90kDa subunit N-terminal domain-containing protein</fullName>
    </recommendedName>
</protein>